<evidence type="ECO:0000313" key="3">
    <source>
        <dbReference type="Proteomes" id="UP000650533"/>
    </source>
</evidence>
<feature type="compositionally biased region" description="Pro residues" evidence="1">
    <location>
        <begin position="72"/>
        <end position="85"/>
    </location>
</feature>
<evidence type="ECO:0000256" key="1">
    <source>
        <dbReference type="SAM" id="MobiDB-lite"/>
    </source>
</evidence>
<feature type="region of interest" description="Disordered" evidence="1">
    <location>
        <begin position="144"/>
        <end position="184"/>
    </location>
</feature>
<dbReference type="GeneID" id="67032494"/>
<reference evidence="2" key="1">
    <citation type="submission" date="2020-05" db="EMBL/GenBank/DDBJ databases">
        <title>Evolutionary and genomic comparisons of hybrid uninucleate and nonhybrid Rhizoctonia fungi.</title>
        <authorList>
            <person name="Li C."/>
            <person name="Chen X."/>
        </authorList>
    </citation>
    <scope>NUCLEOTIDE SEQUENCE</scope>
    <source>
        <strain evidence="2">AG-1 IA</strain>
    </source>
</reference>
<dbReference type="RefSeq" id="XP_043184128.1">
    <property type="nucleotide sequence ID" value="XM_043330031.1"/>
</dbReference>
<dbReference type="KEGG" id="rsx:RhiXN_10215"/>
<proteinExistence type="predicted"/>
<dbReference type="GO" id="GO:0016301">
    <property type="term" value="F:kinase activity"/>
    <property type="evidence" value="ECO:0007669"/>
    <property type="project" value="UniProtKB-KW"/>
</dbReference>
<feature type="region of interest" description="Disordered" evidence="1">
    <location>
        <begin position="243"/>
        <end position="271"/>
    </location>
</feature>
<dbReference type="AlphaFoldDB" id="A0A8H8SZ27"/>
<organism evidence="2 3">
    <name type="scientific">Rhizoctonia solani</name>
    <dbReference type="NCBI Taxonomy" id="456999"/>
    <lineage>
        <taxon>Eukaryota</taxon>
        <taxon>Fungi</taxon>
        <taxon>Dikarya</taxon>
        <taxon>Basidiomycota</taxon>
        <taxon>Agaricomycotina</taxon>
        <taxon>Agaricomycetes</taxon>
        <taxon>Cantharellales</taxon>
        <taxon>Ceratobasidiaceae</taxon>
        <taxon>Rhizoctonia</taxon>
    </lineage>
</organism>
<dbReference type="Proteomes" id="UP000650533">
    <property type="component" value="Chromosome 11"/>
</dbReference>
<name>A0A8H8SZ27_9AGAM</name>
<keyword evidence="2" id="KW-0808">Transferase</keyword>
<protein>
    <submittedName>
        <fullName evidence="2">WNK lysine deficient protein kinase 2</fullName>
    </submittedName>
</protein>
<accession>A0A8H8SZ27</accession>
<feature type="region of interest" description="Disordered" evidence="1">
    <location>
        <begin position="1"/>
        <end position="48"/>
    </location>
</feature>
<keyword evidence="2" id="KW-0418">Kinase</keyword>
<feature type="region of interest" description="Disordered" evidence="1">
    <location>
        <begin position="63"/>
        <end position="94"/>
    </location>
</feature>
<dbReference type="EMBL" id="CP059668">
    <property type="protein sequence ID" value="QRW23891.1"/>
    <property type="molecule type" value="Genomic_DNA"/>
</dbReference>
<evidence type="ECO:0000313" key="2">
    <source>
        <dbReference type="EMBL" id="QRW23891.1"/>
    </source>
</evidence>
<sequence>MPIVTGEPQRVEDSHEALDRGARSRSREPSTHNSSSPPRAITRREARPAHMILCYPKPSIRTVAALGGPADTPRPPEAAPGPPTRTAPRTDAENRGQAALDALALGYDVQLPDCSFALLPRTSVSEQALASFVSTGIQQAEQLPRSTSFADQHRHAASTSKQHRNRGSDVAEKKRFARQVRSPVADARRTNLNEDWIMNHSISESSVAPTPDSSSRASTSYRPNISQYVLDSPHRSKIRRFGLPRHRDNSGMNLVSSHPPRSMADVSYQSSPVRRHSMIIHQTPSARPQSQNNPIT</sequence>
<feature type="compositionally biased region" description="Basic and acidic residues" evidence="1">
    <location>
        <begin position="9"/>
        <end position="30"/>
    </location>
</feature>
<gene>
    <name evidence="2" type="ORF">RhiXN_10215</name>
</gene>